<protein>
    <submittedName>
        <fullName evidence="2">Uncharacterized protein</fullName>
    </submittedName>
</protein>
<reference evidence="2" key="2">
    <citation type="submission" date="2023-06" db="EMBL/GenBank/DDBJ databases">
        <authorList>
            <consortium name="Lawrence Berkeley National Laboratory"/>
            <person name="Mondo S.J."/>
            <person name="Hensen N."/>
            <person name="Bonometti L."/>
            <person name="Westerberg I."/>
            <person name="Brannstrom I.O."/>
            <person name="Guillou S."/>
            <person name="Cros-Aarteil S."/>
            <person name="Calhoun S."/>
            <person name="Haridas S."/>
            <person name="Kuo A."/>
            <person name="Pangilinan J."/>
            <person name="Riley R."/>
            <person name="Labutti K."/>
            <person name="Andreopoulos B."/>
            <person name="Lipzen A."/>
            <person name="Chen C."/>
            <person name="Yanf M."/>
            <person name="Daum C."/>
            <person name="Ng V."/>
            <person name="Clum A."/>
            <person name="Steindorff A."/>
            <person name="Ohm R."/>
            <person name="Martin F."/>
            <person name="Silar P."/>
            <person name="Natvig D."/>
            <person name="Lalanne C."/>
            <person name="Gautier V."/>
            <person name="Ament-Velasquez S.L."/>
            <person name="Kruys A."/>
            <person name="Hutchinson M.I."/>
            <person name="Powell A.J."/>
            <person name="Barry K."/>
            <person name="Miller A.N."/>
            <person name="Grigoriev I.V."/>
            <person name="Debuchy R."/>
            <person name="Gladieux P."/>
            <person name="Thoren M.H."/>
            <person name="Johannesson H."/>
        </authorList>
    </citation>
    <scope>NUCLEOTIDE SEQUENCE</scope>
    <source>
        <strain evidence="2">PSN324</strain>
    </source>
</reference>
<feature type="non-terminal residue" evidence="2">
    <location>
        <position position="309"/>
    </location>
</feature>
<reference evidence="2" key="1">
    <citation type="journal article" date="2023" name="Mol. Phylogenet. Evol.">
        <title>Genome-scale phylogeny and comparative genomics of the fungal order Sordariales.</title>
        <authorList>
            <person name="Hensen N."/>
            <person name="Bonometti L."/>
            <person name="Westerberg I."/>
            <person name="Brannstrom I.O."/>
            <person name="Guillou S."/>
            <person name="Cros-Aarteil S."/>
            <person name="Calhoun S."/>
            <person name="Haridas S."/>
            <person name="Kuo A."/>
            <person name="Mondo S."/>
            <person name="Pangilinan J."/>
            <person name="Riley R."/>
            <person name="LaButti K."/>
            <person name="Andreopoulos B."/>
            <person name="Lipzen A."/>
            <person name="Chen C."/>
            <person name="Yan M."/>
            <person name="Daum C."/>
            <person name="Ng V."/>
            <person name="Clum A."/>
            <person name="Steindorff A."/>
            <person name="Ohm R.A."/>
            <person name="Martin F."/>
            <person name="Silar P."/>
            <person name="Natvig D.O."/>
            <person name="Lalanne C."/>
            <person name="Gautier V."/>
            <person name="Ament-Velasquez S.L."/>
            <person name="Kruys A."/>
            <person name="Hutchinson M.I."/>
            <person name="Powell A.J."/>
            <person name="Barry K."/>
            <person name="Miller A.N."/>
            <person name="Grigoriev I.V."/>
            <person name="Debuchy R."/>
            <person name="Gladieux P."/>
            <person name="Hiltunen Thoren M."/>
            <person name="Johannesson H."/>
        </authorList>
    </citation>
    <scope>NUCLEOTIDE SEQUENCE</scope>
    <source>
        <strain evidence="2">PSN324</strain>
    </source>
</reference>
<dbReference type="AlphaFoldDB" id="A0AAV9I099"/>
<evidence type="ECO:0000313" key="3">
    <source>
        <dbReference type="Proteomes" id="UP001321749"/>
    </source>
</evidence>
<keyword evidence="1" id="KW-0812">Transmembrane</keyword>
<sequence length="309" mass="34330">MYSLTATRYFLAAFAPILIAVIFSIPWTIVDTTMKRMEPFYRLSRLQGATATKSLCLTYSARVPGMRILDSGLPRDWELSLSAVLVLLSKALTALSPEAVRISLIGTCKANVSCDGGFLSVSRETARAVEAFLSAMALLTIILIVRQWNRPSAVYSEPFSLGGLWKLTNNPVILQDLSSISAEQLDADRHALAKSLDGPNVRYYITTYQDEHGNIHHGLFRQPNPYRPYPSFSAASFFPAFPPHHPFILEHILLALVILPTIAITVVYYIDSSDTAFERFMSGQGFGVRFLFTVIGILISGLWKKVFDS</sequence>
<keyword evidence="1" id="KW-0472">Membrane</keyword>
<feature type="transmembrane region" description="Helical" evidence="1">
    <location>
        <begin position="6"/>
        <end position="30"/>
    </location>
</feature>
<keyword evidence="3" id="KW-1185">Reference proteome</keyword>
<accession>A0AAV9I099</accession>
<dbReference type="Proteomes" id="UP001321749">
    <property type="component" value="Unassembled WGS sequence"/>
</dbReference>
<feature type="transmembrane region" description="Helical" evidence="1">
    <location>
        <begin position="247"/>
        <end position="270"/>
    </location>
</feature>
<feature type="transmembrane region" description="Helical" evidence="1">
    <location>
        <begin position="128"/>
        <end position="148"/>
    </location>
</feature>
<feature type="transmembrane region" description="Helical" evidence="1">
    <location>
        <begin position="286"/>
        <end position="303"/>
    </location>
</feature>
<proteinExistence type="predicted"/>
<comment type="caution">
    <text evidence="2">The sequence shown here is derived from an EMBL/GenBank/DDBJ whole genome shotgun (WGS) entry which is preliminary data.</text>
</comment>
<dbReference type="EMBL" id="MU864945">
    <property type="protein sequence ID" value="KAK4464721.1"/>
    <property type="molecule type" value="Genomic_DNA"/>
</dbReference>
<keyword evidence="1" id="KW-1133">Transmembrane helix</keyword>
<dbReference type="PANTHER" id="PTHR37544:SF3">
    <property type="entry name" value="SPRAY"/>
    <property type="match status" value="1"/>
</dbReference>
<evidence type="ECO:0000313" key="2">
    <source>
        <dbReference type="EMBL" id="KAK4464721.1"/>
    </source>
</evidence>
<gene>
    <name evidence="2" type="ORF">QBC42DRAFT_317475</name>
</gene>
<evidence type="ECO:0000256" key="1">
    <source>
        <dbReference type="SAM" id="Phobius"/>
    </source>
</evidence>
<dbReference type="InterPro" id="IPR021840">
    <property type="entry name" value="DUF3433"/>
</dbReference>
<organism evidence="2 3">
    <name type="scientific">Cladorrhinum samala</name>
    <dbReference type="NCBI Taxonomy" id="585594"/>
    <lineage>
        <taxon>Eukaryota</taxon>
        <taxon>Fungi</taxon>
        <taxon>Dikarya</taxon>
        <taxon>Ascomycota</taxon>
        <taxon>Pezizomycotina</taxon>
        <taxon>Sordariomycetes</taxon>
        <taxon>Sordariomycetidae</taxon>
        <taxon>Sordariales</taxon>
        <taxon>Podosporaceae</taxon>
        <taxon>Cladorrhinum</taxon>
    </lineage>
</organism>
<dbReference type="PANTHER" id="PTHR37544">
    <property type="entry name" value="SPRAY-RELATED"/>
    <property type="match status" value="1"/>
</dbReference>
<dbReference type="Pfam" id="PF11915">
    <property type="entry name" value="DUF3433"/>
    <property type="match status" value="1"/>
</dbReference>
<name>A0AAV9I099_9PEZI</name>